<sequence>MASLTVLAVVYLTGGLTFLPLLLGLIFLHAYFTLPIVDEAASNRVDCAFGDKQFHPTGDSSHTDLDNLPPELKPRTHVPDVAAGYFAVCREFVPGGINGKPPERVTPVGTVVATGSPSVYQSMYRSIFDRTKTSSPTMDGPGGKIKKARNVFYVVLRHRHLMLYDDSEQLEVRHVISLAHYEVDIYAGGNIIPEGELWIKRNCIRLVQRAPLASYTADSKPFYFFSENCSEKEDFYHAMLHCQERGSDSSGTPPLPLQFDTSDLVKLVQQLHVSEESLHTRWINALIGRLFLSLYKTSEVEQFIRAKITKKIARVPKPALISGISLRKVNMGNLPPFITNPKLREFTVDGDLTVEADVSYKGNFRLEIAAVARIELGSRFKAREVTLILAGILKKLEGHVLVRIKPPPTNRLWITFESAPKMELLLEPIVSSRQITYGVILRAIESRIREVINETLVLPNWDDIPFSDTAAHQFRGGIWTQEWSSGEADTYHDHAFEQNMTGGEKAEDAEGVEPASLISDEKVQSQPVLKSASETRGAMEAKMGVLSAHESEGLSSATDLGVGLGPGARPRVIRPGSFAKLATPIVNMNTVSAATTQDEARLGQQDAATTMKIISNSQPTTPIESPAGSPPRSAVLSELSTQTMPEKTLTESDEHIDQEDSVKVSNRMSAPHDRIRSPGAELSFDSSGSPDDPMPRHEQSMSLPRNAFSTAEKRQIFNQSFNSATNAAKKWFASRQNQDLPSPSSMKSSHSLHMSAARVGTLDGAEGSHLAAARTSTLPTQPQPSSEMKGFPRGSPAQPIGRGQPLPPPGTPLPPPPKPEKRTGWSVPNPANLATFSLRKPLQTNSAQPSEVQKDPFICSSIPSHVPGSYAGGEDNAAAGKSTKPSRRKSSSTLAQSVTAPPLPPRRKRLSTTATVVEGSPRAHEGLLVVEAPLADTSAPTSPLEELYQTERAMDEPWPPDPWRENGAQDEEGDGGWDDGNEGSHANATRGTIS</sequence>
<dbReference type="SUPFAM" id="SSF50729">
    <property type="entry name" value="PH domain-like"/>
    <property type="match status" value="1"/>
</dbReference>
<protein>
    <recommendedName>
        <fullName evidence="11">SMP-LTD domain-containing protein</fullName>
    </recommendedName>
</protein>
<evidence type="ECO:0000256" key="2">
    <source>
        <dbReference type="ARBA" id="ARBA00022448"/>
    </source>
</evidence>
<evidence type="ECO:0000256" key="3">
    <source>
        <dbReference type="ARBA" id="ARBA00022692"/>
    </source>
</evidence>
<dbReference type="GO" id="GO:0005789">
    <property type="term" value="C:endoplasmic reticulum membrane"/>
    <property type="evidence" value="ECO:0007669"/>
    <property type="project" value="UniProtKB-SubCell"/>
</dbReference>
<organism evidence="12 13">
    <name type="scientific">Clohesyomyces aquaticus</name>
    <dbReference type="NCBI Taxonomy" id="1231657"/>
    <lineage>
        <taxon>Eukaryota</taxon>
        <taxon>Fungi</taxon>
        <taxon>Dikarya</taxon>
        <taxon>Ascomycota</taxon>
        <taxon>Pezizomycotina</taxon>
        <taxon>Dothideomycetes</taxon>
        <taxon>Pleosporomycetidae</taxon>
        <taxon>Pleosporales</taxon>
        <taxon>Lindgomycetaceae</taxon>
        <taxon>Clohesyomyces</taxon>
    </lineage>
</organism>
<evidence type="ECO:0000313" key="12">
    <source>
        <dbReference type="EMBL" id="ORY11532.1"/>
    </source>
</evidence>
<dbReference type="OrthoDB" id="26740at2759"/>
<feature type="compositionally biased region" description="Polar residues" evidence="9">
    <location>
        <begin position="774"/>
        <end position="786"/>
    </location>
</feature>
<feature type="transmembrane region" description="Helical" evidence="10">
    <location>
        <begin position="7"/>
        <end position="32"/>
    </location>
</feature>
<dbReference type="GO" id="GO:0032865">
    <property type="term" value="C:ERMES complex"/>
    <property type="evidence" value="ECO:0007669"/>
    <property type="project" value="TreeGrafter"/>
</dbReference>
<feature type="compositionally biased region" description="Basic and acidic residues" evidence="9">
    <location>
        <begin position="648"/>
        <end position="662"/>
    </location>
</feature>
<comment type="caution">
    <text evidence="12">The sequence shown here is derived from an EMBL/GenBank/DDBJ whole genome shotgun (WGS) entry which is preliminary data.</text>
</comment>
<dbReference type="Pfam" id="PF15413">
    <property type="entry name" value="PH_11"/>
    <property type="match status" value="1"/>
</dbReference>
<dbReference type="Proteomes" id="UP000193144">
    <property type="component" value="Unassembled WGS sequence"/>
</dbReference>
<evidence type="ECO:0000256" key="1">
    <source>
        <dbReference type="ARBA" id="ARBA00004586"/>
    </source>
</evidence>
<feature type="compositionally biased region" description="Low complexity" evidence="9">
    <location>
        <begin position="740"/>
        <end position="754"/>
    </location>
</feature>
<evidence type="ECO:0000313" key="13">
    <source>
        <dbReference type="Proteomes" id="UP000193144"/>
    </source>
</evidence>
<dbReference type="AlphaFoldDB" id="A0A1Y1ZMQ3"/>
<accession>A0A1Y1ZMQ3</accession>
<evidence type="ECO:0000256" key="5">
    <source>
        <dbReference type="ARBA" id="ARBA00022989"/>
    </source>
</evidence>
<evidence type="ECO:0000256" key="8">
    <source>
        <dbReference type="ARBA" id="ARBA00023136"/>
    </source>
</evidence>
<dbReference type="PANTHER" id="PTHR13466:SF19">
    <property type="entry name" value="NUCLEUS-VACUOLE JUNCTION PROTEIN 2"/>
    <property type="match status" value="1"/>
</dbReference>
<evidence type="ECO:0000256" key="7">
    <source>
        <dbReference type="ARBA" id="ARBA00023121"/>
    </source>
</evidence>
<dbReference type="PANTHER" id="PTHR13466">
    <property type="entry name" value="TEX2 PROTEIN-RELATED"/>
    <property type="match status" value="1"/>
</dbReference>
<keyword evidence="8 10" id="KW-0472">Membrane</keyword>
<evidence type="ECO:0000256" key="10">
    <source>
        <dbReference type="SAM" id="Phobius"/>
    </source>
</evidence>
<dbReference type="EMBL" id="MCFA01000060">
    <property type="protein sequence ID" value="ORY11532.1"/>
    <property type="molecule type" value="Genomic_DNA"/>
</dbReference>
<evidence type="ECO:0000256" key="4">
    <source>
        <dbReference type="ARBA" id="ARBA00022824"/>
    </source>
</evidence>
<feature type="region of interest" description="Disordered" evidence="9">
    <location>
        <begin position="615"/>
        <end position="702"/>
    </location>
</feature>
<dbReference type="GO" id="GO:1990456">
    <property type="term" value="P:mitochondrion-endoplasmic reticulum membrane tethering"/>
    <property type="evidence" value="ECO:0007669"/>
    <property type="project" value="TreeGrafter"/>
</dbReference>
<evidence type="ECO:0000256" key="6">
    <source>
        <dbReference type="ARBA" id="ARBA00023055"/>
    </source>
</evidence>
<name>A0A1Y1ZMQ3_9PLEO</name>
<feature type="region of interest" description="Disordered" evidence="9">
    <location>
        <begin position="735"/>
        <end position="754"/>
    </location>
</feature>
<comment type="subcellular location">
    <subcellularLocation>
        <location evidence="1">Endoplasmic reticulum membrane</location>
    </subcellularLocation>
</comment>
<feature type="domain" description="SMP-LTD" evidence="11">
    <location>
        <begin position="274"/>
        <end position="467"/>
    </location>
</feature>
<feature type="compositionally biased region" description="Polar residues" evidence="9">
    <location>
        <begin position="842"/>
        <end position="851"/>
    </location>
</feature>
<keyword evidence="13" id="KW-1185">Reference proteome</keyword>
<dbReference type="STRING" id="1231657.A0A1Y1ZMQ3"/>
<feature type="compositionally biased region" description="Polar residues" evidence="9">
    <location>
        <begin position="984"/>
        <end position="994"/>
    </location>
</feature>
<evidence type="ECO:0000256" key="9">
    <source>
        <dbReference type="SAM" id="MobiDB-lite"/>
    </source>
</evidence>
<dbReference type="GO" id="GO:0008289">
    <property type="term" value="F:lipid binding"/>
    <property type="evidence" value="ECO:0007669"/>
    <property type="project" value="UniProtKB-KW"/>
</dbReference>
<feature type="compositionally biased region" description="Pro residues" evidence="9">
    <location>
        <begin position="805"/>
        <end position="817"/>
    </location>
</feature>
<dbReference type="GO" id="GO:0015914">
    <property type="term" value="P:phospholipid transport"/>
    <property type="evidence" value="ECO:0007669"/>
    <property type="project" value="TreeGrafter"/>
</dbReference>
<feature type="compositionally biased region" description="Acidic residues" evidence="9">
    <location>
        <begin position="968"/>
        <end position="981"/>
    </location>
</feature>
<gene>
    <name evidence="12" type="ORF">BCR34DRAFT_587872</name>
</gene>
<dbReference type="InterPro" id="IPR031468">
    <property type="entry name" value="SMP_LBD"/>
</dbReference>
<feature type="region of interest" description="Disordered" evidence="9">
    <location>
        <begin position="765"/>
        <end position="994"/>
    </location>
</feature>
<keyword evidence="4" id="KW-0256">Endoplasmic reticulum</keyword>
<keyword evidence="7" id="KW-0446">Lipid-binding</keyword>
<evidence type="ECO:0000259" key="11">
    <source>
        <dbReference type="PROSITE" id="PS51847"/>
    </source>
</evidence>
<keyword evidence="3 10" id="KW-0812">Transmembrane</keyword>
<keyword evidence="5 10" id="KW-1133">Transmembrane helix</keyword>
<keyword evidence="2" id="KW-0813">Transport</keyword>
<reference evidence="12 13" key="1">
    <citation type="submission" date="2016-07" db="EMBL/GenBank/DDBJ databases">
        <title>Pervasive Adenine N6-methylation of Active Genes in Fungi.</title>
        <authorList>
            <consortium name="DOE Joint Genome Institute"/>
            <person name="Mondo S.J."/>
            <person name="Dannebaum R.O."/>
            <person name="Kuo R.C."/>
            <person name="Labutti K."/>
            <person name="Haridas S."/>
            <person name="Kuo A."/>
            <person name="Salamov A."/>
            <person name="Ahrendt S.R."/>
            <person name="Lipzen A."/>
            <person name="Sullivan W."/>
            <person name="Andreopoulos W.B."/>
            <person name="Clum A."/>
            <person name="Lindquist E."/>
            <person name="Daum C."/>
            <person name="Ramamoorthy G.K."/>
            <person name="Gryganskyi A."/>
            <person name="Culley D."/>
            <person name="Magnuson J.K."/>
            <person name="James T.Y."/>
            <person name="O'Malley M.A."/>
            <person name="Stajich J.E."/>
            <person name="Spatafora J.W."/>
            <person name="Visel A."/>
            <person name="Grigoriev I.V."/>
        </authorList>
    </citation>
    <scope>NUCLEOTIDE SEQUENCE [LARGE SCALE GENOMIC DNA]</scope>
    <source>
        <strain evidence="12 13">CBS 115471</strain>
    </source>
</reference>
<proteinExistence type="predicted"/>
<keyword evidence="6" id="KW-0445">Lipid transport</keyword>
<dbReference type="CDD" id="cd21675">
    <property type="entry name" value="SMP_TEX2"/>
    <property type="match status" value="1"/>
</dbReference>
<dbReference type="PROSITE" id="PS51847">
    <property type="entry name" value="SMP"/>
    <property type="match status" value="1"/>
</dbReference>